<dbReference type="PRINTS" id="PR00081">
    <property type="entry name" value="GDHRDH"/>
</dbReference>
<dbReference type="SMART" id="SM00822">
    <property type="entry name" value="PKS_KR"/>
    <property type="match status" value="1"/>
</dbReference>
<keyword evidence="6" id="KW-1185">Reference proteome</keyword>
<gene>
    <name evidence="5" type="ORF">SAMN04489713_111188</name>
</gene>
<sequence length="306" mass="32306">MQQLQGRVAIVTGAGRGLGREYALELAREGARVVVNDLGGGLHGEGGRGEAGNETPAEEVVREILASGGEAVADASDVADWDGAHQLLETALSTFGGVDILVNNAGILRDRMLVNMSAEEWDDVIRVHLRGHFCPTRAVAGHWRARAKADPSAVDRDSVLIHTTSISGLFGSVGQANYAAAKSGIATFAYECHLELHERLKVRSYAIGPSARTRLTESSPAAVDAVAKPETGFDFFDPGNVAPFVAWLADPSCPLPSGTVYTVEGDEITLVQPWTATSKIKAGDRRWTPELLDEAAGGLFPLGAPA</sequence>
<keyword evidence="2" id="KW-0560">Oxidoreductase</keyword>
<dbReference type="Pfam" id="PF00106">
    <property type="entry name" value="adh_short"/>
    <property type="match status" value="1"/>
</dbReference>
<feature type="domain" description="Ketoreductase" evidence="4">
    <location>
        <begin position="7"/>
        <end position="210"/>
    </location>
</feature>
<organism evidence="5 6">
    <name type="scientific">Actinomadura madurae</name>
    <dbReference type="NCBI Taxonomy" id="1993"/>
    <lineage>
        <taxon>Bacteria</taxon>
        <taxon>Bacillati</taxon>
        <taxon>Actinomycetota</taxon>
        <taxon>Actinomycetes</taxon>
        <taxon>Streptosporangiales</taxon>
        <taxon>Thermomonosporaceae</taxon>
        <taxon>Actinomadura</taxon>
    </lineage>
</organism>
<dbReference type="SUPFAM" id="SSF51735">
    <property type="entry name" value="NAD(P)-binding Rossmann-fold domains"/>
    <property type="match status" value="1"/>
</dbReference>
<comment type="similarity">
    <text evidence="1 3">Belongs to the short-chain dehydrogenases/reductases (SDR) family.</text>
</comment>
<name>A0A1I5M714_9ACTN</name>
<evidence type="ECO:0000256" key="3">
    <source>
        <dbReference type="RuleBase" id="RU000363"/>
    </source>
</evidence>
<dbReference type="InterPro" id="IPR051687">
    <property type="entry name" value="Peroxisomal_Beta-Oxidation"/>
</dbReference>
<dbReference type="eggNOG" id="COG1028">
    <property type="taxonomic scope" value="Bacteria"/>
</dbReference>
<evidence type="ECO:0000313" key="6">
    <source>
        <dbReference type="Proteomes" id="UP000183413"/>
    </source>
</evidence>
<reference evidence="5 6" key="1">
    <citation type="submission" date="2016-10" db="EMBL/GenBank/DDBJ databases">
        <authorList>
            <person name="de Groot N.N."/>
        </authorList>
    </citation>
    <scope>NUCLEOTIDE SEQUENCE [LARGE SCALE GENOMIC DNA]</scope>
    <source>
        <strain evidence="5 6">DSM 43067</strain>
    </source>
</reference>
<proteinExistence type="inferred from homology"/>
<dbReference type="Proteomes" id="UP000183413">
    <property type="component" value="Unassembled WGS sequence"/>
</dbReference>
<dbReference type="InterPro" id="IPR057326">
    <property type="entry name" value="KR_dom"/>
</dbReference>
<accession>A0A1I5M714</accession>
<dbReference type="InParanoid" id="A0A1I5M714"/>
<dbReference type="InterPro" id="IPR002347">
    <property type="entry name" value="SDR_fam"/>
</dbReference>
<dbReference type="STRING" id="1993.SAMN04489713_111188"/>
<evidence type="ECO:0000256" key="1">
    <source>
        <dbReference type="ARBA" id="ARBA00006484"/>
    </source>
</evidence>
<dbReference type="PRINTS" id="PR00080">
    <property type="entry name" value="SDRFAMILY"/>
</dbReference>
<dbReference type="PANTHER" id="PTHR45024">
    <property type="entry name" value="DEHYDROGENASES, SHORT CHAIN"/>
    <property type="match status" value="1"/>
</dbReference>
<dbReference type="RefSeq" id="WP_075022850.1">
    <property type="nucleotide sequence ID" value="NZ_FOVH01000011.1"/>
</dbReference>
<evidence type="ECO:0000256" key="2">
    <source>
        <dbReference type="ARBA" id="ARBA00023002"/>
    </source>
</evidence>
<dbReference type="EMBL" id="FOVH01000011">
    <property type="protein sequence ID" value="SFP05438.1"/>
    <property type="molecule type" value="Genomic_DNA"/>
</dbReference>
<protein>
    <submittedName>
        <fullName evidence="5">NAD(P)-dependent dehydrogenase, short-chain alcohol dehydrogenase family</fullName>
    </submittedName>
</protein>
<dbReference type="GO" id="GO:0016491">
    <property type="term" value="F:oxidoreductase activity"/>
    <property type="evidence" value="ECO:0007669"/>
    <property type="project" value="UniProtKB-KW"/>
</dbReference>
<dbReference type="AlphaFoldDB" id="A0A1I5M714"/>
<dbReference type="InterPro" id="IPR036291">
    <property type="entry name" value="NAD(P)-bd_dom_sf"/>
</dbReference>
<dbReference type="Gene3D" id="3.40.50.720">
    <property type="entry name" value="NAD(P)-binding Rossmann-like Domain"/>
    <property type="match status" value="1"/>
</dbReference>
<evidence type="ECO:0000259" key="4">
    <source>
        <dbReference type="SMART" id="SM00822"/>
    </source>
</evidence>
<dbReference type="PANTHER" id="PTHR45024:SF2">
    <property type="entry name" value="SCP2 DOMAIN-CONTAINING PROTEIN"/>
    <property type="match status" value="1"/>
</dbReference>
<evidence type="ECO:0000313" key="5">
    <source>
        <dbReference type="EMBL" id="SFP05438.1"/>
    </source>
</evidence>